<accession>A0A2D3I739</accession>
<dbReference type="EMBL" id="MF768985">
    <property type="protein sequence ID" value="ATU84198.1"/>
    <property type="molecule type" value="Genomic_DNA"/>
</dbReference>
<dbReference type="Proteomes" id="UP000267516">
    <property type="component" value="Segment"/>
</dbReference>
<evidence type="ECO:0000313" key="1">
    <source>
        <dbReference type="EMBL" id="ATU84198.1"/>
    </source>
</evidence>
<reference evidence="1" key="1">
    <citation type="journal article" date="2018" name="Aquaculture">
        <title>Complete genome sequence of a white spot syndrome virus associated with a disease incursion in Australia.</title>
        <authorList>
            <person name="Oakey J."/>
            <person name="Smith C.S."/>
        </authorList>
    </citation>
    <scope>NUCLEOTIDE SEQUENCE [LARGE SCALE GENOMIC DNA]</scope>
    <source>
        <strain evidence="1">WSSV-AU</strain>
    </source>
</reference>
<proteinExistence type="predicted"/>
<organism evidence="1">
    <name type="scientific">White spot syndrome virus</name>
    <dbReference type="NCBI Taxonomy" id="342409"/>
    <lineage>
        <taxon>Viruses</taxon>
        <taxon>Viruses incertae sedis</taxon>
        <taxon>Naldaviricetes</taxon>
        <taxon>Nimaviridae</taxon>
        <taxon>Whispovirus</taxon>
    </lineage>
</organism>
<sequence>MYQSTPSVPILIFKIYFININKNRQIHINLNLFKRSVFMCILPSSFKTDLVQNGPNHVVKF</sequence>
<name>A0A2D3I739_9VIRU</name>
<protein>
    <submittedName>
        <fullName evidence="1">ORF1062</fullName>
    </submittedName>
</protein>